<evidence type="ECO:0000256" key="3">
    <source>
        <dbReference type="ARBA" id="ARBA00022692"/>
    </source>
</evidence>
<sequence length="329" mass="35714">MTKYKKYIGSLIGVIVMVAACYFLYRNLSRISLADIIASISRVSNSQWGMAAFFALLAYIALAEYDRIALSYLGKKLSWVYITLCSFTTYALSHNIGASVFSGAVVRYRAYSRKGLSNPEIAVLVGLCSFTFLLGVLLLTSLVLIVRPDIIHRIPLKYDIPEGLAIFIGCIISGFIALYVIGSIKGMKPLKIGSKFQLTYPRPGIVIQQLIIGPLELLGAAGIIYAVLPEAGNPGFLIVLGVFLASFSATLVLNAPAGGLGVLELVFTTGMAGMKEADVIAALIVFRLLYLIIPLIISLFIVGIFEASQWRKPKIKNHQVSPTTDNHIS</sequence>
<keyword evidence="4 6" id="KW-1133">Transmembrane helix</keyword>
<feature type="transmembrane region" description="Helical" evidence="6">
    <location>
        <begin position="7"/>
        <end position="25"/>
    </location>
</feature>
<keyword evidence="5 6" id="KW-0472">Membrane</keyword>
<feature type="transmembrane region" description="Helical" evidence="6">
    <location>
        <begin position="164"/>
        <end position="184"/>
    </location>
</feature>
<keyword evidence="3 6" id="KW-0812">Transmembrane</keyword>
<dbReference type="Proteomes" id="UP000188912">
    <property type="component" value="Chromosome"/>
</dbReference>
<feature type="transmembrane region" description="Helical" evidence="6">
    <location>
        <begin position="77"/>
        <end position="101"/>
    </location>
</feature>
<dbReference type="AlphaFoldDB" id="A0A1U9JUX9"/>
<organism evidence="7 8">
    <name type="scientific">Candidatus Tokpelaia hoelldobleri</name>
    <dbReference type="NCBI Taxonomy" id="1902579"/>
    <lineage>
        <taxon>Bacteria</taxon>
        <taxon>Pseudomonadati</taxon>
        <taxon>Pseudomonadota</taxon>
        <taxon>Alphaproteobacteria</taxon>
        <taxon>Hyphomicrobiales</taxon>
        <taxon>Candidatus Tokpelaia</taxon>
    </lineage>
</organism>
<keyword evidence="2" id="KW-1003">Cell membrane</keyword>
<evidence type="ECO:0000256" key="5">
    <source>
        <dbReference type="ARBA" id="ARBA00023136"/>
    </source>
</evidence>
<dbReference type="KEGG" id="thd:BHV28_09900"/>
<evidence type="ECO:0000256" key="1">
    <source>
        <dbReference type="ARBA" id="ARBA00004651"/>
    </source>
</evidence>
<dbReference type="PROSITE" id="PS51257">
    <property type="entry name" value="PROKAR_LIPOPROTEIN"/>
    <property type="match status" value="1"/>
</dbReference>
<feature type="transmembrane region" description="Helical" evidence="6">
    <location>
        <begin position="204"/>
        <end position="228"/>
    </location>
</feature>
<dbReference type="GO" id="GO:0005886">
    <property type="term" value="C:plasma membrane"/>
    <property type="evidence" value="ECO:0007669"/>
    <property type="project" value="UniProtKB-SubCell"/>
</dbReference>
<evidence type="ECO:0000256" key="6">
    <source>
        <dbReference type="SAM" id="Phobius"/>
    </source>
</evidence>
<evidence type="ECO:0000313" key="7">
    <source>
        <dbReference type="EMBL" id="AQS41684.1"/>
    </source>
</evidence>
<protein>
    <submittedName>
        <fullName evidence="7">Uncharacterized protein</fullName>
    </submittedName>
</protein>
<evidence type="ECO:0000256" key="2">
    <source>
        <dbReference type="ARBA" id="ARBA00022475"/>
    </source>
</evidence>
<accession>A0A1U9JUX9</accession>
<dbReference type="Pfam" id="PF03706">
    <property type="entry name" value="LPG_synthase_TM"/>
    <property type="match status" value="1"/>
</dbReference>
<reference evidence="7 8" key="1">
    <citation type="journal article" date="2010" name="Science">
        <title>Genomic comparison of the ants Camponotus floridanus and Harpegnathos saltator.</title>
        <authorList>
            <person name="Bonasio R."/>
            <person name="Zhang G."/>
            <person name="Ye C."/>
            <person name="Mutti N.S."/>
            <person name="Fang X."/>
            <person name="Qin N."/>
            <person name="Donahue G."/>
            <person name="Yang P."/>
            <person name="Li Q."/>
            <person name="Li C."/>
            <person name="Zhang P."/>
            <person name="Huang Z."/>
            <person name="Berger S.L."/>
            <person name="Reinberg D."/>
            <person name="Wang J."/>
            <person name="Liebig J."/>
        </authorList>
    </citation>
    <scope>NUCLEOTIDE SEQUENCE [LARGE SCALE GENOMIC DNA]</scope>
    <source>
        <strain evidence="7 8">Hsal</strain>
    </source>
</reference>
<keyword evidence="8" id="KW-1185">Reference proteome</keyword>
<feature type="transmembrane region" description="Helical" evidence="6">
    <location>
        <begin position="279"/>
        <end position="305"/>
    </location>
</feature>
<gene>
    <name evidence="7" type="ORF">BHV28_09900</name>
</gene>
<feature type="transmembrane region" description="Helical" evidence="6">
    <location>
        <begin position="121"/>
        <end position="144"/>
    </location>
</feature>
<dbReference type="InterPro" id="IPR022791">
    <property type="entry name" value="L-PG_synthase/AglD"/>
</dbReference>
<feature type="transmembrane region" description="Helical" evidence="6">
    <location>
        <begin position="45"/>
        <end position="65"/>
    </location>
</feature>
<feature type="transmembrane region" description="Helical" evidence="6">
    <location>
        <begin position="235"/>
        <end position="259"/>
    </location>
</feature>
<evidence type="ECO:0000313" key="8">
    <source>
        <dbReference type="Proteomes" id="UP000188912"/>
    </source>
</evidence>
<comment type="subcellular location">
    <subcellularLocation>
        <location evidence="1">Cell membrane</location>
        <topology evidence="1">Multi-pass membrane protein</topology>
    </subcellularLocation>
</comment>
<evidence type="ECO:0000256" key="4">
    <source>
        <dbReference type="ARBA" id="ARBA00022989"/>
    </source>
</evidence>
<proteinExistence type="predicted"/>
<dbReference type="EMBL" id="CP017315">
    <property type="protein sequence ID" value="AQS41684.1"/>
    <property type="molecule type" value="Genomic_DNA"/>
</dbReference>
<name>A0A1U9JUX9_9HYPH</name>
<reference evidence="7 8" key="2">
    <citation type="journal article" date="2016" name="Sci. Rep.">
        <title>The genome of Rhizobiales bacteria in predatory ants reveals urease gene functions but no genes for nitrogen fixation.</title>
        <authorList>
            <person name="Neuvonen M.M."/>
            <person name="Tamarit D."/>
            <person name="Naslund K."/>
            <person name="Liebig J."/>
            <person name="Feldhaar H."/>
            <person name="Moran N.A."/>
            <person name="Guy L."/>
            <person name="Andersson S.G."/>
        </authorList>
    </citation>
    <scope>NUCLEOTIDE SEQUENCE [LARGE SCALE GENOMIC DNA]</scope>
    <source>
        <strain evidence="7 8">Hsal</strain>
    </source>
</reference>
<dbReference type="STRING" id="1902579.BHV28_09900"/>